<dbReference type="EMBL" id="VUNR01000003">
    <property type="protein sequence ID" value="MSU07828.1"/>
    <property type="molecule type" value="Genomic_DNA"/>
</dbReference>
<keyword evidence="3" id="KW-1185">Reference proteome</keyword>
<keyword evidence="2" id="KW-0969">Cilium</keyword>
<dbReference type="Gene3D" id="1.20.1330.10">
    <property type="entry name" value="f41 fragment of flagellin, N-terminal domain"/>
    <property type="match status" value="2"/>
</dbReference>
<dbReference type="PANTHER" id="PTHR42792">
    <property type="entry name" value="FLAGELLIN"/>
    <property type="match status" value="1"/>
</dbReference>
<dbReference type="AlphaFoldDB" id="A0A6I2U8W1"/>
<organism evidence="2 3">
    <name type="scientific">Anaerovibrio slackiae</name>
    <dbReference type="NCBI Taxonomy" id="2652309"/>
    <lineage>
        <taxon>Bacteria</taxon>
        <taxon>Bacillati</taxon>
        <taxon>Bacillota</taxon>
        <taxon>Negativicutes</taxon>
        <taxon>Selenomonadales</taxon>
        <taxon>Selenomonadaceae</taxon>
        <taxon>Anaerovibrio</taxon>
    </lineage>
</organism>
<feature type="domain" description="Flagellin N-terminal" evidence="1">
    <location>
        <begin position="4"/>
        <end position="131"/>
    </location>
</feature>
<comment type="caution">
    <text evidence="2">The sequence shown here is derived from an EMBL/GenBank/DDBJ whole genome shotgun (WGS) entry which is preliminary data.</text>
</comment>
<dbReference type="PANTHER" id="PTHR42792:SF1">
    <property type="entry name" value="FLAGELLAR HOOK-ASSOCIATED PROTEIN 3"/>
    <property type="match status" value="1"/>
</dbReference>
<dbReference type="SUPFAM" id="SSF64518">
    <property type="entry name" value="Phase 1 flagellin"/>
    <property type="match status" value="1"/>
</dbReference>
<gene>
    <name evidence="2" type="ORF">FYJ84_02345</name>
</gene>
<dbReference type="InterPro" id="IPR001492">
    <property type="entry name" value="Flagellin"/>
</dbReference>
<dbReference type="GO" id="GO:0009288">
    <property type="term" value="C:bacterial-type flagellum"/>
    <property type="evidence" value="ECO:0007669"/>
    <property type="project" value="InterPro"/>
</dbReference>
<accession>A0A6I2U8W1</accession>
<dbReference type="InterPro" id="IPR001029">
    <property type="entry name" value="Flagellin_N"/>
</dbReference>
<proteinExistence type="predicted"/>
<keyword evidence="2" id="KW-0966">Cell projection</keyword>
<keyword evidence="2" id="KW-0282">Flagellum</keyword>
<dbReference type="Proteomes" id="UP000433181">
    <property type="component" value="Unassembled WGS sequence"/>
</dbReference>
<evidence type="ECO:0000259" key="1">
    <source>
        <dbReference type="Pfam" id="PF00669"/>
    </source>
</evidence>
<evidence type="ECO:0000313" key="2">
    <source>
        <dbReference type="EMBL" id="MSU07828.1"/>
    </source>
</evidence>
<protein>
    <submittedName>
        <fullName evidence="2">Flagellar hook-associated protein 3</fullName>
    </submittedName>
</protein>
<dbReference type="GO" id="GO:0005198">
    <property type="term" value="F:structural molecule activity"/>
    <property type="evidence" value="ECO:0007669"/>
    <property type="project" value="InterPro"/>
</dbReference>
<sequence>MSHNYLKQLNGTYEQYAKLMEQSDGSKLHRASDDAVGYSKYLRYQNNKIGNEQYQDNVSTATSWMKNADAALVNVTDLLQTFKAKTEQAANSTNNTSDWQDIAKELLANVQEQVADLNTQIGDRFLFAGQKDTTMPFTITDDKMDRGETRTLDEKQQAFFSGATEWGEENTTMKQMLKLNGDDGNVYYMNVQTGDIFTEDFVVNGYKNETKFDPAAQRFATLNTAPGITPTTKFDISDHFDEYGVIKEGADGREWNKTVNGVKLTFATTKQYIVKYNGDDKYISMVKKNGGVDQATDTVNVTGQDINGTDIFDVGKNPATGTAMLNQLMYTVAKVEACDYHWAGQEGMTIADTAHATVLGAETKMAARQQAYTAASGMLTTQNESITSDITDVSSTDVAYLATKLMEYQTIYSMSLSVGSKILPGSLADYLN</sequence>
<reference evidence="2 3" key="1">
    <citation type="submission" date="2019-08" db="EMBL/GenBank/DDBJ databases">
        <title>In-depth cultivation of the pig gut microbiome towards novel bacterial diversity and tailored functional studies.</title>
        <authorList>
            <person name="Wylensek D."/>
            <person name="Hitch T.C.A."/>
            <person name="Clavel T."/>
        </authorList>
    </citation>
    <scope>NUCLEOTIDE SEQUENCE [LARGE SCALE GENOMIC DNA]</scope>
    <source>
        <strain evidence="2 3">WCA-693-APC-5D-A</strain>
    </source>
</reference>
<name>A0A6I2U8W1_9FIRM</name>
<evidence type="ECO:0000313" key="3">
    <source>
        <dbReference type="Proteomes" id="UP000433181"/>
    </source>
</evidence>
<dbReference type="Pfam" id="PF00669">
    <property type="entry name" value="Flagellin_N"/>
    <property type="match status" value="1"/>
</dbReference>